<reference evidence="5" key="1">
    <citation type="journal article" date="2019" name="Int. J. Syst. Evol. Microbiol.">
        <title>The Global Catalogue of Microorganisms (GCM) 10K type strain sequencing project: providing services to taxonomists for standard genome sequencing and annotation.</title>
        <authorList>
            <consortium name="The Broad Institute Genomics Platform"/>
            <consortium name="The Broad Institute Genome Sequencing Center for Infectious Disease"/>
            <person name="Wu L."/>
            <person name="Ma J."/>
        </authorList>
    </citation>
    <scope>NUCLEOTIDE SEQUENCE [LARGE SCALE GENOMIC DNA]</scope>
    <source>
        <strain evidence="5">CGMCC 4.1641</strain>
    </source>
</reference>
<feature type="domain" description="WCX" evidence="3">
    <location>
        <begin position="229"/>
        <end position="305"/>
    </location>
</feature>
<accession>A0ABV8S5L3</accession>
<dbReference type="InterPro" id="IPR051534">
    <property type="entry name" value="CBASS_pafABC_assoc_protein"/>
</dbReference>
<dbReference type="Pfam" id="PF08279">
    <property type="entry name" value="HTH_11"/>
    <property type="match status" value="1"/>
</dbReference>
<dbReference type="InterPro" id="IPR036390">
    <property type="entry name" value="WH_DNA-bd_sf"/>
</dbReference>
<evidence type="ECO:0000259" key="3">
    <source>
        <dbReference type="Pfam" id="PF25583"/>
    </source>
</evidence>
<dbReference type="InterPro" id="IPR057727">
    <property type="entry name" value="WCX_dom"/>
</dbReference>
<dbReference type="PIRSF" id="PIRSF016838">
    <property type="entry name" value="PafC"/>
    <property type="match status" value="1"/>
</dbReference>
<dbReference type="InterPro" id="IPR026881">
    <property type="entry name" value="WYL_dom"/>
</dbReference>
<evidence type="ECO:0000313" key="4">
    <source>
        <dbReference type="EMBL" id="MFC4302692.1"/>
    </source>
</evidence>
<proteinExistence type="predicted"/>
<keyword evidence="5" id="KW-1185">Reference proteome</keyword>
<evidence type="ECO:0000259" key="2">
    <source>
        <dbReference type="Pfam" id="PF13280"/>
    </source>
</evidence>
<feature type="domain" description="WYL" evidence="2">
    <location>
        <begin position="152"/>
        <end position="203"/>
    </location>
</feature>
<dbReference type="Pfam" id="PF25583">
    <property type="entry name" value="WCX"/>
    <property type="match status" value="1"/>
</dbReference>
<organism evidence="4 5">
    <name type="scientific">Cohnella boryungensis</name>
    <dbReference type="NCBI Taxonomy" id="768479"/>
    <lineage>
        <taxon>Bacteria</taxon>
        <taxon>Bacillati</taxon>
        <taxon>Bacillota</taxon>
        <taxon>Bacilli</taxon>
        <taxon>Bacillales</taxon>
        <taxon>Paenibacillaceae</taxon>
        <taxon>Cohnella</taxon>
    </lineage>
</organism>
<dbReference type="RefSeq" id="WP_204604457.1">
    <property type="nucleotide sequence ID" value="NZ_JBHSED010000004.1"/>
</dbReference>
<evidence type="ECO:0000259" key="1">
    <source>
        <dbReference type="Pfam" id="PF08279"/>
    </source>
</evidence>
<dbReference type="PANTHER" id="PTHR34580:SF1">
    <property type="entry name" value="PROTEIN PAFC"/>
    <property type="match status" value="1"/>
</dbReference>
<dbReference type="Pfam" id="PF13280">
    <property type="entry name" value="WYL"/>
    <property type="match status" value="1"/>
</dbReference>
<dbReference type="InterPro" id="IPR013196">
    <property type="entry name" value="HTH_11"/>
</dbReference>
<dbReference type="SUPFAM" id="SSF46785">
    <property type="entry name" value="Winged helix' DNA-binding domain"/>
    <property type="match status" value="1"/>
</dbReference>
<dbReference type="PROSITE" id="PS52050">
    <property type="entry name" value="WYL"/>
    <property type="match status" value="1"/>
</dbReference>
<dbReference type="Proteomes" id="UP001595755">
    <property type="component" value="Unassembled WGS sequence"/>
</dbReference>
<sequence>MKRNDRLIAIVIALQQRPETAQALADKLEVSKRTILRDMEALAEIGIPLYAVSGPAGGFRLMDGFKLPPLQFDSQEALAILFSLNAMTKMADTPFNQARWTAIDKLRATMPENVLQQVEPLLSRFEMEIPSRSYTTPWLEKLLVWAGASVWVRAYYRSERQERWLELLPQRIYSAHGFWYCDAYSAFHREQRTFRIDRFVEVQPMEPPFAGQVQIDRNRERDEAKAGSIRIRVELSYRGALLAEQDPHIGGLVRQLDQSQWELAFDCPSSEWEWALDFFTQLGTDADVLEPPALRAGIYERACRLAERYKPE</sequence>
<name>A0ABV8S5L3_9BACL</name>
<feature type="domain" description="Helix-turn-helix type 11" evidence="1">
    <location>
        <begin position="6"/>
        <end position="58"/>
    </location>
</feature>
<evidence type="ECO:0000313" key="5">
    <source>
        <dbReference type="Proteomes" id="UP001595755"/>
    </source>
</evidence>
<dbReference type="InterPro" id="IPR036388">
    <property type="entry name" value="WH-like_DNA-bd_sf"/>
</dbReference>
<comment type="caution">
    <text evidence="4">The sequence shown here is derived from an EMBL/GenBank/DDBJ whole genome shotgun (WGS) entry which is preliminary data.</text>
</comment>
<gene>
    <name evidence="4" type="ORF">ACFO1S_04455</name>
</gene>
<protein>
    <submittedName>
        <fullName evidence="4">Helix-turn-helix transcriptional regulator</fullName>
    </submittedName>
</protein>
<dbReference type="PANTHER" id="PTHR34580">
    <property type="match status" value="1"/>
</dbReference>
<dbReference type="InterPro" id="IPR028349">
    <property type="entry name" value="PafC-like"/>
</dbReference>
<dbReference type="EMBL" id="JBHSED010000004">
    <property type="protein sequence ID" value="MFC4302692.1"/>
    <property type="molecule type" value="Genomic_DNA"/>
</dbReference>
<dbReference type="Gene3D" id="1.10.10.10">
    <property type="entry name" value="Winged helix-like DNA-binding domain superfamily/Winged helix DNA-binding domain"/>
    <property type="match status" value="1"/>
</dbReference>